<organism evidence="2 3">
    <name type="scientific">Coniochaeta ligniaria NRRL 30616</name>
    <dbReference type="NCBI Taxonomy" id="1408157"/>
    <lineage>
        <taxon>Eukaryota</taxon>
        <taxon>Fungi</taxon>
        <taxon>Dikarya</taxon>
        <taxon>Ascomycota</taxon>
        <taxon>Pezizomycotina</taxon>
        <taxon>Sordariomycetes</taxon>
        <taxon>Sordariomycetidae</taxon>
        <taxon>Coniochaetales</taxon>
        <taxon>Coniochaetaceae</taxon>
        <taxon>Coniochaeta</taxon>
    </lineage>
</organism>
<evidence type="ECO:0008006" key="4">
    <source>
        <dbReference type="Google" id="ProtNLM"/>
    </source>
</evidence>
<sequence length="502" mass="56935">MKKFVSRLKRRSSVYRHQPSESELESEPLHDSKFVGSLEPACLFEEQDGPEPALGSRLESERVWPTSTVTPRKVIAQGGRDLSPATVTADPAEQTGIQHVDAAPSLEGLPFEIQRCILSAIPDLPALRALIHASPRLHSVYTQDRLNILKECVDRSIGNDAHAAYLTGTESFRRSEITMPMILDFLMGYKKVKASGSPPPTIANAVVRPEDYMQLARFHLSVVEPLTERYALWAMAALGSSQVTHPLSETERRRIQRAMYRLETFCNVCSERSPCQIYDTMDRLMILSTFHAWEVEEMLCFHGFVRERVDSVFHQVALQLQSAKPFGRSLVDDRGAINGDFRNKVLLCGLTPLMVFFKTADTDELAGAVRRYLDEAYLYSNPYDHWLDAPNGILTHLLDLRCMHPDNYLSLSMSLKFYFAQHTEWGMGADVGQDSRDELRFEGDTTDSPSLAWVLYWNAIITGSFRAFDFGPAPFRRWGYVMWDAHRLDNGARAYLERKSQG</sequence>
<name>A0A1J7JNY7_9PEZI</name>
<feature type="compositionally biased region" description="Basic residues" evidence="1">
    <location>
        <begin position="1"/>
        <end position="14"/>
    </location>
</feature>
<evidence type="ECO:0000313" key="2">
    <source>
        <dbReference type="EMBL" id="OIW31052.1"/>
    </source>
</evidence>
<evidence type="ECO:0000313" key="3">
    <source>
        <dbReference type="Proteomes" id="UP000182658"/>
    </source>
</evidence>
<accession>A0A1J7JNY7</accession>
<dbReference type="EMBL" id="KV875096">
    <property type="protein sequence ID" value="OIW31052.1"/>
    <property type="molecule type" value="Genomic_DNA"/>
</dbReference>
<reference evidence="2 3" key="1">
    <citation type="submission" date="2016-10" db="EMBL/GenBank/DDBJ databases">
        <title>Draft genome sequence of Coniochaeta ligniaria NRRL30616, a lignocellulolytic fungus for bioabatement of inhibitors in plant biomass hydrolysates.</title>
        <authorList>
            <consortium name="DOE Joint Genome Institute"/>
            <person name="Jimenez D.J."/>
            <person name="Hector R.E."/>
            <person name="Riley R."/>
            <person name="Sun H."/>
            <person name="Grigoriev I.V."/>
            <person name="Van Elsas J.D."/>
            <person name="Nichols N.N."/>
        </authorList>
    </citation>
    <scope>NUCLEOTIDE SEQUENCE [LARGE SCALE GENOMIC DNA]</scope>
    <source>
        <strain evidence="2 3">NRRL 30616</strain>
    </source>
</reference>
<proteinExistence type="predicted"/>
<dbReference type="Proteomes" id="UP000182658">
    <property type="component" value="Unassembled WGS sequence"/>
</dbReference>
<dbReference type="InParanoid" id="A0A1J7JNY7"/>
<feature type="region of interest" description="Disordered" evidence="1">
    <location>
        <begin position="1"/>
        <end position="31"/>
    </location>
</feature>
<evidence type="ECO:0000256" key="1">
    <source>
        <dbReference type="SAM" id="MobiDB-lite"/>
    </source>
</evidence>
<protein>
    <recommendedName>
        <fullName evidence="4">F-box domain-containing protein</fullName>
    </recommendedName>
</protein>
<gene>
    <name evidence="2" type="ORF">CONLIGDRAFT_298581</name>
</gene>
<keyword evidence="3" id="KW-1185">Reference proteome</keyword>
<dbReference type="OrthoDB" id="5304511at2759"/>
<dbReference type="AlphaFoldDB" id="A0A1J7JNY7"/>